<feature type="transmembrane region" description="Helical" evidence="1">
    <location>
        <begin position="31"/>
        <end position="50"/>
    </location>
</feature>
<keyword evidence="4" id="KW-1185">Reference proteome</keyword>
<dbReference type="Proteomes" id="UP000199541">
    <property type="component" value="Unassembled WGS sequence"/>
</dbReference>
<evidence type="ECO:0000256" key="1">
    <source>
        <dbReference type="SAM" id="Phobius"/>
    </source>
</evidence>
<evidence type="ECO:0000313" key="5">
    <source>
        <dbReference type="Proteomes" id="UP000634647"/>
    </source>
</evidence>
<evidence type="ECO:0000313" key="3">
    <source>
        <dbReference type="EMBL" id="SDX10209.1"/>
    </source>
</evidence>
<reference evidence="2" key="1">
    <citation type="journal article" date="2014" name="Int. J. Syst. Evol. Microbiol.">
        <title>Complete genome sequence of Corynebacterium casei LMG S-19264T (=DSM 44701T), isolated from a smear-ripened cheese.</title>
        <authorList>
            <consortium name="US DOE Joint Genome Institute (JGI-PGF)"/>
            <person name="Walter F."/>
            <person name="Albersmeier A."/>
            <person name="Kalinowski J."/>
            <person name="Ruckert C."/>
        </authorList>
    </citation>
    <scope>NUCLEOTIDE SEQUENCE</scope>
    <source>
        <strain evidence="2">CGMCC 1.10859</strain>
    </source>
</reference>
<evidence type="ECO:0000313" key="4">
    <source>
        <dbReference type="Proteomes" id="UP000199541"/>
    </source>
</evidence>
<dbReference type="EMBL" id="BNAB01000011">
    <property type="protein sequence ID" value="GHE03170.1"/>
    <property type="molecule type" value="Genomic_DNA"/>
</dbReference>
<keyword evidence="1" id="KW-1133">Transmembrane helix</keyword>
<sequence>MTAAALRRTFFALPILGWIARDIAHKGQENIWYALLTFVSLVAIATILWGLPALSLSALAMVPVMMALLVRIAAG</sequence>
<proteinExistence type="predicted"/>
<organism evidence="2 5">
    <name type="scientific">Allgaiera indica</name>
    <dbReference type="NCBI Taxonomy" id="765699"/>
    <lineage>
        <taxon>Bacteria</taxon>
        <taxon>Pseudomonadati</taxon>
        <taxon>Pseudomonadota</taxon>
        <taxon>Alphaproteobacteria</taxon>
        <taxon>Rhodobacterales</taxon>
        <taxon>Paracoccaceae</taxon>
        <taxon>Allgaiera</taxon>
    </lineage>
</organism>
<keyword evidence="1" id="KW-0472">Membrane</keyword>
<dbReference type="EMBL" id="FNOB01000010">
    <property type="protein sequence ID" value="SDX10209.1"/>
    <property type="molecule type" value="Genomic_DNA"/>
</dbReference>
<dbReference type="Proteomes" id="UP000634647">
    <property type="component" value="Unassembled WGS sequence"/>
</dbReference>
<reference evidence="3 4" key="2">
    <citation type="submission" date="2016-10" db="EMBL/GenBank/DDBJ databases">
        <authorList>
            <person name="Varghese N."/>
            <person name="Submissions S."/>
        </authorList>
    </citation>
    <scope>NUCLEOTIDE SEQUENCE [LARGE SCALE GENOMIC DNA]</scope>
    <source>
        <strain evidence="3 4">DSM 24802</strain>
    </source>
</reference>
<feature type="transmembrane region" description="Helical" evidence="1">
    <location>
        <begin position="56"/>
        <end position="74"/>
    </location>
</feature>
<gene>
    <name evidence="2" type="ORF">GCM10008024_25490</name>
    <name evidence="3" type="ORF">SAMN05444006_11014</name>
</gene>
<evidence type="ECO:0000313" key="2">
    <source>
        <dbReference type="EMBL" id="GHE03170.1"/>
    </source>
</evidence>
<comment type="caution">
    <text evidence="2">The sequence shown here is derived from an EMBL/GenBank/DDBJ whole genome shotgun (WGS) entry which is preliminary data.</text>
</comment>
<name>A0AAN5A0C7_9RHOB</name>
<protein>
    <submittedName>
        <fullName evidence="2">Uncharacterized protein</fullName>
    </submittedName>
</protein>
<dbReference type="AlphaFoldDB" id="A0AAN5A0C7"/>
<keyword evidence="1" id="KW-0812">Transmembrane</keyword>
<accession>A0AAN5A0C7</accession>
<dbReference type="RefSeq" id="WP_035846221.1">
    <property type="nucleotide sequence ID" value="NZ_BNAB01000011.1"/>
</dbReference>
<reference evidence="2" key="3">
    <citation type="submission" date="2023-06" db="EMBL/GenBank/DDBJ databases">
        <authorList>
            <person name="Sun Q."/>
            <person name="Zhou Y."/>
        </authorList>
    </citation>
    <scope>NUCLEOTIDE SEQUENCE</scope>
    <source>
        <strain evidence="2">CGMCC 1.10859</strain>
    </source>
</reference>